<reference evidence="3" key="1">
    <citation type="submission" date="2020-11" db="EMBL/GenBank/DDBJ databases">
        <authorList>
            <consortium name="DOE Joint Genome Institute"/>
            <person name="Ahrendt S."/>
            <person name="Riley R."/>
            <person name="Andreopoulos W."/>
            <person name="Labutti K."/>
            <person name="Pangilinan J."/>
            <person name="Ruiz-Duenas F.J."/>
            <person name="Barrasa J.M."/>
            <person name="Sanchez-Garcia M."/>
            <person name="Camarero S."/>
            <person name="Miyauchi S."/>
            <person name="Serrano A."/>
            <person name="Linde D."/>
            <person name="Babiker R."/>
            <person name="Drula E."/>
            <person name="Ayuso-Fernandez I."/>
            <person name="Pacheco R."/>
            <person name="Padilla G."/>
            <person name="Ferreira P."/>
            <person name="Barriuso J."/>
            <person name="Kellner H."/>
            <person name="Castanera R."/>
            <person name="Alfaro M."/>
            <person name="Ramirez L."/>
            <person name="Pisabarro A.G."/>
            <person name="Kuo A."/>
            <person name="Tritt A."/>
            <person name="Lipzen A."/>
            <person name="He G."/>
            <person name="Yan M."/>
            <person name="Ng V."/>
            <person name="Cullen D."/>
            <person name="Martin F."/>
            <person name="Rosso M.-N."/>
            <person name="Henrissat B."/>
            <person name="Hibbett D."/>
            <person name="Martinez A.T."/>
            <person name="Grigoriev I.V."/>
        </authorList>
    </citation>
    <scope>NUCLEOTIDE SEQUENCE</scope>
    <source>
        <strain evidence="3">CBS 247.69</strain>
    </source>
</reference>
<name>A0A9P5XPU5_9AGAR</name>
<gene>
    <name evidence="3" type="ORF">BDZ94DRAFT_1278280</name>
</gene>
<dbReference type="PANTHER" id="PTHR40465:SF1">
    <property type="entry name" value="DUF6534 DOMAIN-CONTAINING PROTEIN"/>
    <property type="match status" value="1"/>
</dbReference>
<feature type="transmembrane region" description="Helical" evidence="1">
    <location>
        <begin position="170"/>
        <end position="190"/>
    </location>
</feature>
<feature type="transmembrane region" description="Helical" evidence="1">
    <location>
        <begin position="240"/>
        <end position="262"/>
    </location>
</feature>
<keyword evidence="1" id="KW-0472">Membrane</keyword>
<keyword evidence="4" id="KW-1185">Reference proteome</keyword>
<evidence type="ECO:0000313" key="4">
    <source>
        <dbReference type="Proteomes" id="UP000807353"/>
    </source>
</evidence>
<evidence type="ECO:0000259" key="2">
    <source>
        <dbReference type="Pfam" id="PF20152"/>
    </source>
</evidence>
<dbReference type="OrthoDB" id="2864380at2759"/>
<accession>A0A9P5XPU5</accession>
<protein>
    <recommendedName>
        <fullName evidence="2">DUF6534 domain-containing protein</fullName>
    </recommendedName>
</protein>
<dbReference type="Proteomes" id="UP000807353">
    <property type="component" value="Unassembled WGS sequence"/>
</dbReference>
<feature type="transmembrane region" description="Helical" evidence="1">
    <location>
        <begin position="27"/>
        <end position="48"/>
    </location>
</feature>
<feature type="transmembrane region" description="Helical" evidence="1">
    <location>
        <begin position="60"/>
        <end position="79"/>
    </location>
</feature>
<dbReference type="EMBL" id="MU150720">
    <property type="protein sequence ID" value="KAF9455373.1"/>
    <property type="molecule type" value="Genomic_DNA"/>
</dbReference>
<keyword evidence="1" id="KW-0812">Transmembrane</keyword>
<keyword evidence="1" id="KW-1133">Transmembrane helix</keyword>
<organism evidence="3 4">
    <name type="scientific">Collybia nuda</name>
    <dbReference type="NCBI Taxonomy" id="64659"/>
    <lineage>
        <taxon>Eukaryota</taxon>
        <taxon>Fungi</taxon>
        <taxon>Dikarya</taxon>
        <taxon>Basidiomycota</taxon>
        <taxon>Agaricomycotina</taxon>
        <taxon>Agaricomycetes</taxon>
        <taxon>Agaricomycetidae</taxon>
        <taxon>Agaricales</taxon>
        <taxon>Tricholomatineae</taxon>
        <taxon>Clitocybaceae</taxon>
        <taxon>Collybia</taxon>
    </lineage>
</organism>
<dbReference type="PANTHER" id="PTHR40465">
    <property type="entry name" value="CHROMOSOME 1, WHOLE GENOME SHOTGUN SEQUENCE"/>
    <property type="match status" value="1"/>
</dbReference>
<comment type="caution">
    <text evidence="3">The sequence shown here is derived from an EMBL/GenBank/DDBJ whole genome shotgun (WGS) entry which is preliminary data.</text>
</comment>
<feature type="domain" description="DUF6534" evidence="2">
    <location>
        <begin position="180"/>
        <end position="267"/>
    </location>
</feature>
<evidence type="ECO:0000313" key="3">
    <source>
        <dbReference type="EMBL" id="KAF9455373.1"/>
    </source>
</evidence>
<dbReference type="InterPro" id="IPR045339">
    <property type="entry name" value="DUF6534"/>
</dbReference>
<dbReference type="Pfam" id="PF20152">
    <property type="entry name" value="DUF6534"/>
    <property type="match status" value="1"/>
</dbReference>
<proteinExistence type="predicted"/>
<evidence type="ECO:0000256" key="1">
    <source>
        <dbReference type="SAM" id="Phobius"/>
    </source>
</evidence>
<feature type="transmembrane region" description="Helical" evidence="1">
    <location>
        <begin position="99"/>
        <end position="118"/>
    </location>
</feature>
<dbReference type="AlphaFoldDB" id="A0A9P5XPU5"/>
<sequence length="314" mass="34707">MDGVTLARSLLSQSTMPDISSVVNGSVIGYIISLVLLGISIVQSWVYAHNNHDRWPLRTFVTLLVLLDITETFCATYIVHHYLISNFGEIEALETPIDVTSVDFAITSIMFFMVHLFFARRLWMLGRSWWLPAVIATTSTAMLALGASAVSSQLLGGPTLGSDLKHRIMIESALCHALGVVTDILVTVGLSRTLSMTHTDLKNTQLVIHRILYFTVTRGILVCLVQIGHVAMYILDPENILFWVSLYLILTKLYVVTTLVTLNSRRSLTATLDNAVISTGDFHLSFARSTSPHADSVNEAEIDCDKRTIILPEG</sequence>
<feature type="transmembrane region" description="Helical" evidence="1">
    <location>
        <begin position="211"/>
        <end position="234"/>
    </location>
</feature>
<feature type="transmembrane region" description="Helical" evidence="1">
    <location>
        <begin position="130"/>
        <end position="150"/>
    </location>
</feature>